<gene>
    <name evidence="2" type="ORF">AVDCRST_MAG11-318</name>
</gene>
<organism evidence="2">
    <name type="scientific">uncultured Gemmatimonadaceae bacterium</name>
    <dbReference type="NCBI Taxonomy" id="246130"/>
    <lineage>
        <taxon>Bacteria</taxon>
        <taxon>Pseudomonadati</taxon>
        <taxon>Gemmatimonadota</taxon>
        <taxon>Gemmatimonadia</taxon>
        <taxon>Gemmatimonadales</taxon>
        <taxon>Gemmatimonadaceae</taxon>
        <taxon>environmental samples</taxon>
    </lineage>
</organism>
<evidence type="ECO:0000313" key="2">
    <source>
        <dbReference type="EMBL" id="CAA9293736.1"/>
    </source>
</evidence>
<proteinExistence type="predicted"/>
<name>A0A6J4K2F9_9BACT</name>
<feature type="region of interest" description="Disordered" evidence="1">
    <location>
        <begin position="32"/>
        <end position="60"/>
    </location>
</feature>
<dbReference type="EMBL" id="CADCTU010000079">
    <property type="protein sequence ID" value="CAA9293736.1"/>
    <property type="molecule type" value="Genomic_DNA"/>
</dbReference>
<evidence type="ECO:0000256" key="1">
    <source>
        <dbReference type="SAM" id="MobiDB-lite"/>
    </source>
</evidence>
<protein>
    <submittedName>
        <fullName evidence="2">Uncharacterized protein</fullName>
    </submittedName>
</protein>
<feature type="compositionally biased region" description="Low complexity" evidence="1">
    <location>
        <begin position="43"/>
        <end position="52"/>
    </location>
</feature>
<reference evidence="2" key="1">
    <citation type="submission" date="2020-02" db="EMBL/GenBank/DDBJ databases">
        <authorList>
            <person name="Meier V. D."/>
        </authorList>
    </citation>
    <scope>NUCLEOTIDE SEQUENCE</scope>
    <source>
        <strain evidence="2">AVDCRST_MAG11</strain>
    </source>
</reference>
<sequence length="60" mass="6674">MRPRRGGRTAAAPRARVARRLLFRPGAVIAAARANNKHRATPLRRSSNLGPPRRGRRRPA</sequence>
<dbReference type="AlphaFoldDB" id="A0A6J4K2F9"/>
<accession>A0A6J4K2F9</accession>